<dbReference type="InterPro" id="IPR020472">
    <property type="entry name" value="WD40_PAC1"/>
</dbReference>
<keyword evidence="2 4" id="KW-0853">WD repeat</keyword>
<comment type="caution">
    <text evidence="6">The sequence shown here is derived from an EMBL/GenBank/DDBJ whole genome shotgun (WGS) entry which is preliminary data.</text>
</comment>
<sequence>MLKLNIIILVLITLSFVNSNGLEPNSKEPKNWPNTCNLSNCQLALSQCKTCNGGISGCKSCIVYYNPMCQMCANDIFDERYLIALNGQNYLTCDQSDLFQIDVCQVFCRGKAKFYGECKNIQNFTACLCYNQFNGNLSTTIVGTTQIQSVASSSVFQEFAVGFINGSVTYFYNGDIAVTGNYGSKLFSNFGGEKIYYTNIYGRAVTVLGNGEIAYTSSNNISVRDPTWYNTTRFGSNDNTIKIRSMVDGLQKRTLLGHSSMVTSLILLENGDLASGSYDKTIRIWNVNNSYALKTINTDSPYAILSLTLLPNGQIACASEDKIIKIYDKHNGGLIKTLEGHTSGVNGLVLNSNDQLVSVSKDGSIRIWN</sequence>
<dbReference type="PRINTS" id="PR00320">
    <property type="entry name" value="GPROTEINBRPT"/>
</dbReference>
<feature type="repeat" description="WD" evidence="4">
    <location>
        <begin position="338"/>
        <end position="369"/>
    </location>
</feature>
<dbReference type="EMBL" id="CAJNOC010003724">
    <property type="protein sequence ID" value="CAF0995083.1"/>
    <property type="molecule type" value="Genomic_DNA"/>
</dbReference>
<dbReference type="InterPro" id="IPR015943">
    <property type="entry name" value="WD40/YVTN_repeat-like_dom_sf"/>
</dbReference>
<feature type="chain" id="PRO_5032983119" evidence="5">
    <location>
        <begin position="22"/>
        <end position="369"/>
    </location>
</feature>
<name>A0A814GE26_9BILA</name>
<proteinExistence type="predicted"/>
<dbReference type="GO" id="GO:0043161">
    <property type="term" value="P:proteasome-mediated ubiquitin-dependent protein catabolic process"/>
    <property type="evidence" value="ECO:0007669"/>
    <property type="project" value="TreeGrafter"/>
</dbReference>
<dbReference type="SMART" id="SM00320">
    <property type="entry name" value="WD40"/>
    <property type="match status" value="4"/>
</dbReference>
<feature type="signal peptide" evidence="5">
    <location>
        <begin position="1"/>
        <end position="21"/>
    </location>
</feature>
<dbReference type="GO" id="GO:0005634">
    <property type="term" value="C:nucleus"/>
    <property type="evidence" value="ECO:0007669"/>
    <property type="project" value="TreeGrafter"/>
</dbReference>
<evidence type="ECO:0000256" key="5">
    <source>
        <dbReference type="SAM" id="SignalP"/>
    </source>
</evidence>
<evidence type="ECO:0000256" key="3">
    <source>
        <dbReference type="ARBA" id="ARBA00022737"/>
    </source>
</evidence>
<dbReference type="Gene3D" id="2.130.10.10">
    <property type="entry name" value="YVTN repeat-like/Quinoprotein amine dehydrogenase"/>
    <property type="match status" value="1"/>
</dbReference>
<evidence type="ECO:0000256" key="1">
    <source>
        <dbReference type="ARBA" id="ARBA00022490"/>
    </source>
</evidence>
<dbReference type="GO" id="GO:0043130">
    <property type="term" value="F:ubiquitin binding"/>
    <property type="evidence" value="ECO:0007669"/>
    <property type="project" value="TreeGrafter"/>
</dbReference>
<keyword evidence="3" id="KW-0677">Repeat</keyword>
<organism evidence="6 7">
    <name type="scientific">Brachionus calyciflorus</name>
    <dbReference type="NCBI Taxonomy" id="104777"/>
    <lineage>
        <taxon>Eukaryota</taxon>
        <taxon>Metazoa</taxon>
        <taxon>Spiralia</taxon>
        <taxon>Gnathifera</taxon>
        <taxon>Rotifera</taxon>
        <taxon>Eurotatoria</taxon>
        <taxon>Monogononta</taxon>
        <taxon>Pseudotrocha</taxon>
        <taxon>Ploima</taxon>
        <taxon>Brachionidae</taxon>
        <taxon>Brachionus</taxon>
    </lineage>
</organism>
<dbReference type="InterPro" id="IPR019775">
    <property type="entry name" value="WD40_repeat_CS"/>
</dbReference>
<evidence type="ECO:0000256" key="2">
    <source>
        <dbReference type="ARBA" id="ARBA00022574"/>
    </source>
</evidence>
<evidence type="ECO:0000313" key="7">
    <source>
        <dbReference type="Proteomes" id="UP000663879"/>
    </source>
</evidence>
<feature type="repeat" description="WD" evidence="4">
    <location>
        <begin position="255"/>
        <end position="295"/>
    </location>
</feature>
<reference evidence="6" key="1">
    <citation type="submission" date="2021-02" db="EMBL/GenBank/DDBJ databases">
        <authorList>
            <person name="Nowell W R."/>
        </authorList>
    </citation>
    <scope>NUCLEOTIDE SEQUENCE</scope>
    <source>
        <strain evidence="6">Ploen Becks lab</strain>
    </source>
</reference>
<dbReference type="GO" id="GO:0005737">
    <property type="term" value="C:cytoplasm"/>
    <property type="evidence" value="ECO:0007669"/>
    <property type="project" value="TreeGrafter"/>
</dbReference>
<keyword evidence="1" id="KW-0963">Cytoplasm</keyword>
<dbReference type="PROSITE" id="PS00678">
    <property type="entry name" value="WD_REPEATS_1"/>
    <property type="match status" value="1"/>
</dbReference>
<keyword evidence="5" id="KW-0732">Signal</keyword>
<dbReference type="Proteomes" id="UP000663879">
    <property type="component" value="Unassembled WGS sequence"/>
</dbReference>
<dbReference type="PROSITE" id="PS50082">
    <property type="entry name" value="WD_REPEATS_2"/>
    <property type="match status" value="2"/>
</dbReference>
<protein>
    <submittedName>
        <fullName evidence="6">Uncharacterized protein</fullName>
    </submittedName>
</protein>
<dbReference type="PANTHER" id="PTHR19849">
    <property type="entry name" value="PHOSPHOLIPASE A-2-ACTIVATING PROTEIN"/>
    <property type="match status" value="1"/>
</dbReference>
<dbReference type="OrthoDB" id="538223at2759"/>
<dbReference type="PROSITE" id="PS50294">
    <property type="entry name" value="WD_REPEATS_REGION"/>
    <property type="match status" value="2"/>
</dbReference>
<accession>A0A814GE26</accession>
<evidence type="ECO:0000313" key="6">
    <source>
        <dbReference type="EMBL" id="CAF0995083.1"/>
    </source>
</evidence>
<evidence type="ECO:0000256" key="4">
    <source>
        <dbReference type="PROSITE-ProRule" id="PRU00221"/>
    </source>
</evidence>
<gene>
    <name evidence="6" type="ORF">OXX778_LOCUS16115</name>
</gene>
<dbReference type="Pfam" id="PF00400">
    <property type="entry name" value="WD40"/>
    <property type="match status" value="3"/>
</dbReference>
<keyword evidence="7" id="KW-1185">Reference proteome</keyword>
<dbReference type="InterPro" id="IPR036322">
    <property type="entry name" value="WD40_repeat_dom_sf"/>
</dbReference>
<dbReference type="GO" id="GO:0010992">
    <property type="term" value="P:ubiquitin recycling"/>
    <property type="evidence" value="ECO:0007669"/>
    <property type="project" value="TreeGrafter"/>
</dbReference>
<dbReference type="InterPro" id="IPR001680">
    <property type="entry name" value="WD40_rpt"/>
</dbReference>
<dbReference type="PANTHER" id="PTHR19849:SF0">
    <property type="entry name" value="PHOSPHOLIPASE A-2-ACTIVATING PROTEIN"/>
    <property type="match status" value="1"/>
</dbReference>
<dbReference type="SUPFAM" id="SSF50978">
    <property type="entry name" value="WD40 repeat-like"/>
    <property type="match status" value="1"/>
</dbReference>
<dbReference type="AlphaFoldDB" id="A0A814GE26"/>